<dbReference type="Proteomes" id="UP000028700">
    <property type="component" value="Unassembled WGS sequence"/>
</dbReference>
<dbReference type="PANTHER" id="PTHR43180:SF63">
    <property type="entry name" value="DEHYDROGENASE_REDUCTASE FAMILY PROTEIN, PUTATIVE (AFU_ORTHOLOGUE AFUA_6G03520)-RELATED"/>
    <property type="match status" value="1"/>
</dbReference>
<dbReference type="PANTHER" id="PTHR43180">
    <property type="entry name" value="3-OXOACYL-(ACYL-CARRIER-PROTEIN) REDUCTASE (AFU_ORTHOLOGUE AFUA_6G11210)"/>
    <property type="match status" value="1"/>
</dbReference>
<evidence type="ECO:0000256" key="2">
    <source>
        <dbReference type="ARBA" id="ARBA00023002"/>
    </source>
</evidence>
<comment type="similarity">
    <text evidence="1">Belongs to the short-chain dehydrogenases/reductases (SDR) family.</text>
</comment>
<dbReference type="Pfam" id="PF13561">
    <property type="entry name" value="adh_short_C2"/>
    <property type="match status" value="1"/>
</dbReference>
<dbReference type="PRINTS" id="PR00081">
    <property type="entry name" value="GDHRDH"/>
</dbReference>
<evidence type="ECO:0000313" key="3">
    <source>
        <dbReference type="EMBL" id="GAK47838.1"/>
    </source>
</evidence>
<protein>
    <submittedName>
        <fullName evidence="3">Putative oxidoreductase</fullName>
    </submittedName>
</protein>
<name>A0A081BIH0_9LACO</name>
<sequence>MFETVQTAFGQVDILVNNAGIMDNMAAVGNVTDEMWNKVIAVNATSVMMASRKAVQVFLPQHKGVILNIDSVGGTKGGAAYTASKHAVIGLTRNSAYMYQQEGIRTNAITPGGIKTNIAESMTGIDEFGMQRQSVGMPTSPAPGDAEDIAQAALFLASDKAKYINGAILPVDGGWTAY</sequence>
<evidence type="ECO:0000313" key="4">
    <source>
        <dbReference type="Proteomes" id="UP000028700"/>
    </source>
</evidence>
<reference evidence="3" key="1">
    <citation type="journal article" date="2014" name="Genome Announc.">
        <title>Draft Genome Sequence of Lactobacillus oryzae Strain SG293T.</title>
        <authorList>
            <person name="Tanizawa Y."/>
            <person name="Fujisawa T."/>
            <person name="Mochizuki T."/>
            <person name="Kaminuma E."/>
            <person name="Nakamura Y."/>
            <person name="Tohno M."/>
        </authorList>
    </citation>
    <scope>NUCLEOTIDE SEQUENCE [LARGE SCALE GENOMIC DNA]</scope>
    <source>
        <strain evidence="3">SG293</strain>
    </source>
</reference>
<dbReference type="AlphaFoldDB" id="A0A081BIH0"/>
<dbReference type="SUPFAM" id="SSF51735">
    <property type="entry name" value="NAD(P)-binding Rossmann-fold domains"/>
    <property type="match status" value="1"/>
</dbReference>
<dbReference type="GO" id="GO:0016491">
    <property type="term" value="F:oxidoreductase activity"/>
    <property type="evidence" value="ECO:0007669"/>
    <property type="project" value="UniProtKB-KW"/>
</dbReference>
<organism evidence="3 4">
    <name type="scientific">Secundilactobacillus oryzae JCM 18671</name>
    <dbReference type="NCBI Taxonomy" id="1291743"/>
    <lineage>
        <taxon>Bacteria</taxon>
        <taxon>Bacillati</taxon>
        <taxon>Bacillota</taxon>
        <taxon>Bacilli</taxon>
        <taxon>Lactobacillales</taxon>
        <taxon>Lactobacillaceae</taxon>
        <taxon>Secundilactobacillus</taxon>
    </lineage>
</organism>
<evidence type="ECO:0000256" key="1">
    <source>
        <dbReference type="ARBA" id="ARBA00006484"/>
    </source>
</evidence>
<dbReference type="CDD" id="cd05233">
    <property type="entry name" value="SDR_c"/>
    <property type="match status" value="1"/>
</dbReference>
<dbReference type="STRING" id="1291743.LOSG293_130270"/>
<gene>
    <name evidence="3" type="ORF">LOSG293_130270</name>
</gene>
<accession>A0A081BIH0</accession>
<dbReference type="PRINTS" id="PR00080">
    <property type="entry name" value="SDRFAMILY"/>
</dbReference>
<keyword evidence="4" id="KW-1185">Reference proteome</keyword>
<proteinExistence type="inferred from homology"/>
<dbReference type="eggNOG" id="COG1028">
    <property type="taxonomic scope" value="Bacteria"/>
</dbReference>
<dbReference type="InterPro" id="IPR036291">
    <property type="entry name" value="NAD(P)-bd_dom_sf"/>
</dbReference>
<dbReference type="InterPro" id="IPR002347">
    <property type="entry name" value="SDR_fam"/>
</dbReference>
<keyword evidence="2" id="KW-0560">Oxidoreductase</keyword>
<dbReference type="EMBL" id="BBJM01000013">
    <property type="protein sequence ID" value="GAK47838.1"/>
    <property type="molecule type" value="Genomic_DNA"/>
</dbReference>
<dbReference type="Gene3D" id="3.40.50.720">
    <property type="entry name" value="NAD(P)-binding Rossmann-like Domain"/>
    <property type="match status" value="1"/>
</dbReference>
<comment type="caution">
    <text evidence="3">The sequence shown here is derived from an EMBL/GenBank/DDBJ whole genome shotgun (WGS) entry which is preliminary data.</text>
</comment>